<dbReference type="RefSeq" id="WP_121896096.1">
    <property type="nucleotide sequence ID" value="NZ_RCNT01000001.1"/>
</dbReference>
<sequence length="114" mass="12429">MRHAANPKLIGLLQIAEVLADRACLELSAATKTCSELEAELQKLKDAHARTLAAPVDPASGAVLANLQKHHSLRRITLMQKLAAKQAVRLEKLRLAQQAEGRRQALQELISHAS</sequence>
<accession>A0A3L9YB74</accession>
<keyword evidence="3" id="KW-1185">Reference proteome</keyword>
<evidence type="ECO:0000256" key="1">
    <source>
        <dbReference type="SAM" id="Coils"/>
    </source>
</evidence>
<proteinExistence type="predicted"/>
<feature type="coiled-coil region" evidence="1">
    <location>
        <begin position="20"/>
        <end position="54"/>
    </location>
</feature>
<dbReference type="EMBL" id="RCNT01000001">
    <property type="protein sequence ID" value="RMA43503.1"/>
    <property type="molecule type" value="Genomic_DNA"/>
</dbReference>
<name>A0A3L9YB74_9RHOB</name>
<evidence type="ECO:0000313" key="3">
    <source>
        <dbReference type="Proteomes" id="UP000281343"/>
    </source>
</evidence>
<protein>
    <submittedName>
        <fullName evidence="2">Uncharacterized protein</fullName>
    </submittedName>
</protein>
<gene>
    <name evidence="2" type="ORF">D9R08_00710</name>
</gene>
<organism evidence="2 3">
    <name type="scientific">Rhodophyticola porphyridii</name>
    <dbReference type="NCBI Taxonomy" id="1852017"/>
    <lineage>
        <taxon>Bacteria</taxon>
        <taxon>Pseudomonadati</taxon>
        <taxon>Pseudomonadota</taxon>
        <taxon>Alphaproteobacteria</taxon>
        <taxon>Rhodobacterales</taxon>
        <taxon>Roseobacteraceae</taxon>
        <taxon>Rhodophyticola</taxon>
    </lineage>
</organism>
<dbReference type="OrthoDB" id="7872033at2"/>
<evidence type="ECO:0000313" key="2">
    <source>
        <dbReference type="EMBL" id="RMA43503.1"/>
    </source>
</evidence>
<dbReference type="Proteomes" id="UP000281343">
    <property type="component" value="Unassembled WGS sequence"/>
</dbReference>
<keyword evidence="1" id="KW-0175">Coiled coil</keyword>
<reference evidence="2 3" key="1">
    <citation type="submission" date="2018-10" db="EMBL/GenBank/DDBJ databases">
        <authorList>
            <person name="Jung H.S."/>
            <person name="Jeon C.O."/>
        </authorList>
    </citation>
    <scope>NUCLEOTIDE SEQUENCE [LARGE SCALE GENOMIC DNA]</scope>
    <source>
        <strain evidence="2 3">MA-7-27</strain>
    </source>
</reference>
<comment type="caution">
    <text evidence="2">The sequence shown here is derived from an EMBL/GenBank/DDBJ whole genome shotgun (WGS) entry which is preliminary data.</text>
</comment>
<dbReference type="AlphaFoldDB" id="A0A3L9YB74"/>